<dbReference type="FunFam" id="3.40.50.300:FF:000016">
    <property type="entry name" value="Oligopeptide ABC transporter ATP-binding component"/>
    <property type="match status" value="2"/>
</dbReference>
<evidence type="ECO:0000256" key="5">
    <source>
        <dbReference type="ARBA" id="ARBA00022519"/>
    </source>
</evidence>
<keyword evidence="3" id="KW-0813">Transport</keyword>
<evidence type="ECO:0000256" key="6">
    <source>
        <dbReference type="ARBA" id="ARBA00022741"/>
    </source>
</evidence>
<evidence type="ECO:0000259" key="10">
    <source>
        <dbReference type="PROSITE" id="PS50893"/>
    </source>
</evidence>
<comment type="similarity">
    <text evidence="2">Belongs to the ABC transporter superfamily.</text>
</comment>
<keyword evidence="7" id="KW-0067">ATP-binding</keyword>
<dbReference type="SUPFAM" id="SSF52540">
    <property type="entry name" value="P-loop containing nucleoside triphosphate hydrolases"/>
    <property type="match status" value="2"/>
</dbReference>
<dbReference type="Pfam" id="PF00005">
    <property type="entry name" value="ABC_tran"/>
    <property type="match status" value="2"/>
</dbReference>
<evidence type="ECO:0000256" key="8">
    <source>
        <dbReference type="ARBA" id="ARBA00022967"/>
    </source>
</evidence>
<comment type="subcellular location">
    <subcellularLocation>
        <location evidence="1">Cell inner membrane</location>
        <topology evidence="1">Peripheral membrane protein</topology>
    </subcellularLocation>
</comment>
<evidence type="ECO:0000256" key="4">
    <source>
        <dbReference type="ARBA" id="ARBA00022475"/>
    </source>
</evidence>
<reference evidence="11 12" key="1">
    <citation type="submission" date="2013-08" db="EMBL/GenBank/DDBJ databases">
        <title>The genome sequence of Skermanella stibiiresistens.</title>
        <authorList>
            <person name="Zhu W."/>
            <person name="Wang G."/>
        </authorList>
    </citation>
    <scope>NUCLEOTIDE SEQUENCE [LARGE SCALE GENOMIC DNA]</scope>
    <source>
        <strain evidence="11 12">SB22</strain>
    </source>
</reference>
<feature type="domain" description="ABC transporter" evidence="10">
    <location>
        <begin position="345"/>
        <end position="609"/>
    </location>
</feature>
<dbReference type="RefSeq" id="WP_051514052.1">
    <property type="nucleotide sequence ID" value="NZ_AVFL01000057.1"/>
</dbReference>
<dbReference type="GO" id="GO:0005886">
    <property type="term" value="C:plasma membrane"/>
    <property type="evidence" value="ECO:0007669"/>
    <property type="project" value="UniProtKB-SubCell"/>
</dbReference>
<evidence type="ECO:0000256" key="7">
    <source>
        <dbReference type="ARBA" id="ARBA00022840"/>
    </source>
</evidence>
<evidence type="ECO:0000256" key="9">
    <source>
        <dbReference type="ARBA" id="ARBA00023136"/>
    </source>
</evidence>
<evidence type="ECO:0000256" key="1">
    <source>
        <dbReference type="ARBA" id="ARBA00004417"/>
    </source>
</evidence>
<dbReference type="GO" id="GO:0055085">
    <property type="term" value="P:transmembrane transport"/>
    <property type="evidence" value="ECO:0007669"/>
    <property type="project" value="UniProtKB-ARBA"/>
</dbReference>
<dbReference type="InterPro" id="IPR013563">
    <property type="entry name" value="Oligopep_ABC_C"/>
</dbReference>
<dbReference type="PROSITE" id="PS50893">
    <property type="entry name" value="ABC_TRANSPORTER_2"/>
    <property type="match status" value="2"/>
</dbReference>
<keyword evidence="6" id="KW-0547">Nucleotide-binding</keyword>
<dbReference type="Proteomes" id="UP000019486">
    <property type="component" value="Unassembled WGS sequence"/>
</dbReference>
<dbReference type="PANTHER" id="PTHR43297:SF14">
    <property type="entry name" value="ATPASE AAA-TYPE CORE DOMAIN-CONTAINING PROTEIN"/>
    <property type="match status" value="1"/>
</dbReference>
<comment type="caution">
    <text evidence="11">The sequence shown here is derived from an EMBL/GenBank/DDBJ whole genome shotgun (WGS) entry which is preliminary data.</text>
</comment>
<name>W9GTH7_9PROT</name>
<keyword evidence="5" id="KW-0997">Cell inner membrane</keyword>
<accession>W9GTH7</accession>
<dbReference type="NCBIfam" id="NF008453">
    <property type="entry name" value="PRK11308.1"/>
    <property type="match status" value="2"/>
</dbReference>
<dbReference type="PROSITE" id="PS00211">
    <property type="entry name" value="ABC_TRANSPORTER_1"/>
    <property type="match status" value="2"/>
</dbReference>
<dbReference type="InterPro" id="IPR050388">
    <property type="entry name" value="ABC_Ni/Peptide_Import"/>
</dbReference>
<dbReference type="Pfam" id="PF08352">
    <property type="entry name" value="oligo_HPY"/>
    <property type="match status" value="2"/>
</dbReference>
<protein>
    <recommendedName>
        <fullName evidence="10">ABC transporter domain-containing protein</fullName>
    </recommendedName>
</protein>
<sequence>MSDILLEIENLDLAYDTPRGTLKALDGVGMSIRAGETVAVVGESGSGKSTVALSVMGLLGSEATLSGSIRYQGRELVGMPAEARRLLRGRAIGMVFQDPFTSLNPSLTIGEQVSEPLVFHHGMDKRAALERSIAALGEVGLPDPAALVTVYPHQLSGGMQQRVLIATAIVCDPKVLILDEPTTALDVTVEAQILDLLDRLRRDRGLGMMFITHNLGVVNRIADTVCVLYAGRLIERGAKNAVLGAPAHPYTKGLLASLPKLSDAGRTRRIAPIPGRFPDLTEPPEGCVFADRCPFVEARCREPQALAAIDDGRLVRCWKSDDLPGWPEAAAVARRPGRSRSGTLLRTDRLTKVFRRGKIGGGIEWKRKFGVFPWPETRTEAVNAVDGISLEVGRGEVVGLVGESGSGKSTFGRTVLRLTNPTSGGITLDGDEIADKPEQELGSLRKRAQIVFQNPDSSLNSRRRVGDAIARAVSLHTNVPAHRRREHCEDLLDRVGLPRGYYDRYPHQLSGGEKQRVGIARAIATEPEFIVCDEPVSALDVSVQATVLNLLDDLRDELGLSYLFISHDLSVVAYIADRIAVMYSGRICEVGPTEAVLQPPYHPYTEALLSAVPLPTPGEEFGERVKLRGDRPPSASERTGCPFHTRCPRSLGALCETTPPPVIEPAPGHRIACHLDIGELNSLPPLQIPRTRKAS</sequence>
<dbReference type="PATRIC" id="fig|1385369.3.peg.6957"/>
<dbReference type="NCBIfam" id="TIGR01727">
    <property type="entry name" value="oligo_HPY"/>
    <property type="match status" value="2"/>
</dbReference>
<keyword evidence="12" id="KW-1185">Reference proteome</keyword>
<dbReference type="InterPro" id="IPR027417">
    <property type="entry name" value="P-loop_NTPase"/>
</dbReference>
<evidence type="ECO:0000313" key="11">
    <source>
        <dbReference type="EMBL" id="EWY35991.1"/>
    </source>
</evidence>
<dbReference type="InterPro" id="IPR003593">
    <property type="entry name" value="AAA+_ATPase"/>
</dbReference>
<evidence type="ECO:0000313" key="12">
    <source>
        <dbReference type="Proteomes" id="UP000019486"/>
    </source>
</evidence>
<keyword evidence="8" id="KW-1278">Translocase</keyword>
<keyword evidence="4" id="KW-1003">Cell membrane</keyword>
<evidence type="ECO:0000256" key="2">
    <source>
        <dbReference type="ARBA" id="ARBA00005417"/>
    </source>
</evidence>
<dbReference type="InterPro" id="IPR003439">
    <property type="entry name" value="ABC_transporter-like_ATP-bd"/>
</dbReference>
<dbReference type="GO" id="GO:0015833">
    <property type="term" value="P:peptide transport"/>
    <property type="evidence" value="ECO:0007669"/>
    <property type="project" value="InterPro"/>
</dbReference>
<proteinExistence type="inferred from homology"/>
<dbReference type="PANTHER" id="PTHR43297">
    <property type="entry name" value="OLIGOPEPTIDE TRANSPORT ATP-BINDING PROTEIN APPD"/>
    <property type="match status" value="1"/>
</dbReference>
<dbReference type="GO" id="GO:0005524">
    <property type="term" value="F:ATP binding"/>
    <property type="evidence" value="ECO:0007669"/>
    <property type="project" value="UniProtKB-KW"/>
</dbReference>
<keyword evidence="9" id="KW-0472">Membrane</keyword>
<gene>
    <name evidence="11" type="ORF">N825_22345</name>
</gene>
<dbReference type="CDD" id="cd03257">
    <property type="entry name" value="ABC_NikE_OppD_transporters"/>
    <property type="match status" value="2"/>
</dbReference>
<dbReference type="Gene3D" id="3.40.50.300">
    <property type="entry name" value="P-loop containing nucleotide triphosphate hydrolases"/>
    <property type="match status" value="2"/>
</dbReference>
<evidence type="ECO:0000256" key="3">
    <source>
        <dbReference type="ARBA" id="ARBA00022448"/>
    </source>
</evidence>
<dbReference type="InterPro" id="IPR017871">
    <property type="entry name" value="ABC_transporter-like_CS"/>
</dbReference>
<dbReference type="AlphaFoldDB" id="W9GTH7"/>
<dbReference type="EMBL" id="AVFL01000057">
    <property type="protein sequence ID" value="EWY35991.1"/>
    <property type="molecule type" value="Genomic_DNA"/>
</dbReference>
<dbReference type="NCBIfam" id="NF007739">
    <property type="entry name" value="PRK10419.1"/>
    <property type="match status" value="2"/>
</dbReference>
<dbReference type="OrthoDB" id="9802264at2"/>
<organism evidence="11 12">
    <name type="scientific">Skermanella stibiiresistens SB22</name>
    <dbReference type="NCBI Taxonomy" id="1385369"/>
    <lineage>
        <taxon>Bacteria</taxon>
        <taxon>Pseudomonadati</taxon>
        <taxon>Pseudomonadota</taxon>
        <taxon>Alphaproteobacteria</taxon>
        <taxon>Rhodospirillales</taxon>
        <taxon>Azospirillaceae</taxon>
        <taxon>Skermanella</taxon>
    </lineage>
</organism>
<dbReference type="STRING" id="1385369.N825_22345"/>
<dbReference type="SMART" id="SM00382">
    <property type="entry name" value="AAA"/>
    <property type="match status" value="2"/>
</dbReference>
<dbReference type="GO" id="GO:0016887">
    <property type="term" value="F:ATP hydrolysis activity"/>
    <property type="evidence" value="ECO:0007669"/>
    <property type="project" value="InterPro"/>
</dbReference>
<feature type="domain" description="ABC transporter" evidence="10">
    <location>
        <begin position="6"/>
        <end position="255"/>
    </location>
</feature>